<comment type="subcellular location">
    <subcellularLocation>
        <location evidence="4">Nucleus</location>
    </subcellularLocation>
</comment>
<dbReference type="FunCoup" id="I3EGC1">
    <property type="interactions" value="84"/>
</dbReference>
<protein>
    <recommendedName>
        <fullName evidence="4">DNA-directed RNA polymerase subunit</fullName>
    </recommendedName>
</protein>
<dbReference type="AlphaFoldDB" id="I3EGC1"/>
<dbReference type="HOGENOM" id="CLU_093932_3_0_1"/>
<feature type="binding site" evidence="5">
    <location>
        <position position="4"/>
    </location>
    <ligand>
        <name>Zn(2+)</name>
        <dbReference type="ChEBI" id="CHEBI:29105"/>
        <label>1</label>
    </ligand>
</feature>
<evidence type="ECO:0000256" key="6">
    <source>
        <dbReference type="PIRSR" id="PIRSR005586-2"/>
    </source>
</evidence>
<evidence type="ECO:0000256" key="2">
    <source>
        <dbReference type="ARBA" id="ARBA00022771"/>
    </source>
</evidence>
<dbReference type="SUPFAM" id="SSF57783">
    <property type="entry name" value="Zinc beta-ribbon"/>
    <property type="match status" value="1"/>
</dbReference>
<reference evidence="8" key="1">
    <citation type="submission" date="2011-01" db="EMBL/GenBank/DDBJ databases">
        <title>The Genome Sequence of Nematocida parisii strain ERTm3.</title>
        <authorList>
            <consortium name="The Broad Institute Genome Sequencing Platform"/>
            <consortium name="The Broad Institute Genome Sequencing Center for Infectious Disease"/>
            <person name="Cuomo C."/>
            <person name="Troemel E."/>
            <person name="Young S.K."/>
            <person name="Zeng Q."/>
            <person name="Gargeya S."/>
            <person name="Fitzgerald M."/>
            <person name="Haas B."/>
            <person name="Abouelleil A."/>
            <person name="Alvarado L."/>
            <person name="Arachchi H.M."/>
            <person name="Berlin A."/>
            <person name="Chapman S.B."/>
            <person name="Gearin G."/>
            <person name="Goldberg J."/>
            <person name="Griggs A."/>
            <person name="Gujja S."/>
            <person name="Hansen M."/>
            <person name="Heiman D."/>
            <person name="Howarth C."/>
            <person name="Larimer J."/>
            <person name="Lui A."/>
            <person name="MacDonald P.J.P."/>
            <person name="McCowen C."/>
            <person name="Montmayeur A."/>
            <person name="Murphy C."/>
            <person name="Neiman D."/>
            <person name="Pearson M."/>
            <person name="Priest M."/>
            <person name="Roberts A."/>
            <person name="Saif S."/>
            <person name="Shea T."/>
            <person name="Sisk P."/>
            <person name="Stolte C."/>
            <person name="Sykes S."/>
            <person name="Wortman J."/>
            <person name="Nusbaum C."/>
            <person name="Birren B."/>
        </authorList>
    </citation>
    <scope>NUCLEOTIDE SEQUENCE</scope>
    <source>
        <strain evidence="8">ERTm3</strain>
    </source>
</reference>
<dbReference type="PIRSF" id="PIRSF005586">
    <property type="entry name" value="RNApol_RpoM"/>
    <property type="match status" value="1"/>
</dbReference>
<feature type="binding site" evidence="5">
    <location>
        <position position="93"/>
    </location>
    <ligand>
        <name>Zn(2+)</name>
        <dbReference type="ChEBI" id="CHEBI:29105"/>
        <label>2</label>
    </ligand>
</feature>
<dbReference type="VEuPathDB" id="MicrosporidiaDB:NEQG_01712"/>
<dbReference type="GO" id="GO:0005634">
    <property type="term" value="C:nucleus"/>
    <property type="evidence" value="ECO:0007669"/>
    <property type="project" value="UniProtKB-SubCell"/>
</dbReference>
<evidence type="ECO:0000256" key="5">
    <source>
        <dbReference type="PIRSR" id="PIRSR005586-1"/>
    </source>
</evidence>
<sequence>MPFCNKCMNRLSVETVNSRSTFLCEECNYRKEIPGTFRTKTKLTPKVELIEKSKPKELPERNALCPECSFTKANYYQMQTRSADEPMTIFNTCTRCKHTWRE</sequence>
<keyword evidence="3 5" id="KW-0862">Zinc</keyword>
<proteinExistence type="inferred from homology"/>
<dbReference type="PANTHER" id="PTHR11239:SF12">
    <property type="entry name" value="DNA-DIRECTED RNA POLYMERASE III SUBUNIT RPC10"/>
    <property type="match status" value="1"/>
</dbReference>
<dbReference type="OrthoDB" id="282152at2759"/>
<feature type="zinc finger region" description="C4-type" evidence="6">
    <location>
        <begin position="4"/>
        <end position="27"/>
    </location>
</feature>
<dbReference type="InParanoid" id="I3EGC1"/>
<keyword evidence="4" id="KW-0804">Transcription</keyword>
<comment type="function">
    <text evidence="4">DNA-dependent RNA polymerase catalyzes the transcription of DNA into RNA using the four ribonucleoside triphosphates as substrates.</text>
</comment>
<organism evidence="8 9">
    <name type="scientific">Nematocida parisii (strain ERTm3)</name>
    <name type="common">Nematode killer fungus</name>
    <dbReference type="NCBI Taxonomy" id="935791"/>
    <lineage>
        <taxon>Eukaryota</taxon>
        <taxon>Fungi</taxon>
        <taxon>Fungi incertae sedis</taxon>
        <taxon>Microsporidia</taxon>
        <taxon>Nematocida</taxon>
    </lineage>
</organism>
<dbReference type="EMBL" id="GL870879">
    <property type="protein sequence ID" value="EIJ88268.1"/>
    <property type="molecule type" value="Genomic_DNA"/>
</dbReference>
<keyword evidence="9" id="KW-1185">Reference proteome</keyword>
<dbReference type="Pfam" id="PF01096">
    <property type="entry name" value="Zn_ribbon_TFIIS"/>
    <property type="match status" value="1"/>
</dbReference>
<comment type="similarity">
    <text evidence="4">Belongs to the archaeal rpoM/eukaryotic RPA12/RPB9/RPC11 RNA polymerase family.</text>
</comment>
<evidence type="ECO:0000259" key="7">
    <source>
        <dbReference type="PROSITE" id="PS51133"/>
    </source>
</evidence>
<keyword evidence="4" id="KW-0539">Nucleus</keyword>
<dbReference type="PANTHER" id="PTHR11239">
    <property type="entry name" value="DNA-DIRECTED RNA POLYMERASE"/>
    <property type="match status" value="1"/>
</dbReference>
<dbReference type="PROSITE" id="PS51133">
    <property type="entry name" value="ZF_TFIIS_2"/>
    <property type="match status" value="1"/>
</dbReference>
<feature type="binding site" evidence="5">
    <location>
        <position position="96"/>
    </location>
    <ligand>
        <name>Zn(2+)</name>
        <dbReference type="ChEBI" id="CHEBI:29105"/>
        <label>2</label>
    </ligand>
</feature>
<keyword evidence="1 5" id="KW-0479">Metal-binding</keyword>
<dbReference type="PROSITE" id="PS00466">
    <property type="entry name" value="ZF_TFIIS_1"/>
    <property type="match status" value="1"/>
</dbReference>
<evidence type="ECO:0000313" key="8">
    <source>
        <dbReference type="EMBL" id="EIJ88268.1"/>
    </source>
</evidence>
<keyword evidence="2 6" id="KW-0863">Zinc-finger</keyword>
<dbReference type="GO" id="GO:0008270">
    <property type="term" value="F:zinc ion binding"/>
    <property type="evidence" value="ECO:0007669"/>
    <property type="project" value="UniProtKB-KW"/>
</dbReference>
<dbReference type="SMART" id="SM00440">
    <property type="entry name" value="ZnF_C2C2"/>
    <property type="match status" value="1"/>
</dbReference>
<dbReference type="GO" id="GO:0003899">
    <property type="term" value="F:DNA-directed RNA polymerase activity"/>
    <property type="evidence" value="ECO:0007669"/>
    <property type="project" value="InterPro"/>
</dbReference>
<gene>
    <name evidence="8" type="ORF">NEQG_01712</name>
</gene>
<feature type="binding site" evidence="5">
    <location>
        <position position="7"/>
    </location>
    <ligand>
        <name>Zn(2+)</name>
        <dbReference type="ChEBI" id="CHEBI:29105"/>
        <label>1</label>
    </ligand>
</feature>
<accession>I3EGC1</accession>
<feature type="binding site" evidence="5">
    <location>
        <position position="27"/>
    </location>
    <ligand>
        <name>Zn(2+)</name>
        <dbReference type="ChEBI" id="CHEBI:29105"/>
        <label>1</label>
    </ligand>
</feature>
<dbReference type="GO" id="GO:0003676">
    <property type="term" value="F:nucleic acid binding"/>
    <property type="evidence" value="ECO:0007669"/>
    <property type="project" value="InterPro"/>
</dbReference>
<evidence type="ECO:0000256" key="4">
    <source>
        <dbReference type="PIRNR" id="PIRNR005586"/>
    </source>
</evidence>
<feature type="binding site" evidence="5">
    <location>
        <position position="68"/>
    </location>
    <ligand>
        <name>Zn(2+)</name>
        <dbReference type="ChEBI" id="CHEBI:29105"/>
        <label>2</label>
    </ligand>
</feature>
<feature type="domain" description="TFIIS-type" evidence="7">
    <location>
        <begin position="61"/>
        <end position="101"/>
    </location>
</feature>
<dbReference type="Proteomes" id="UP000002872">
    <property type="component" value="Unassembled WGS sequence"/>
</dbReference>
<evidence type="ECO:0000313" key="9">
    <source>
        <dbReference type="Proteomes" id="UP000002872"/>
    </source>
</evidence>
<dbReference type="Gene3D" id="2.20.25.10">
    <property type="match status" value="1"/>
</dbReference>
<dbReference type="STRING" id="935791.I3EGC1"/>
<dbReference type="GO" id="GO:0000428">
    <property type="term" value="C:DNA-directed RNA polymerase complex"/>
    <property type="evidence" value="ECO:0007669"/>
    <property type="project" value="UniProtKB-KW"/>
</dbReference>
<evidence type="ECO:0000256" key="1">
    <source>
        <dbReference type="ARBA" id="ARBA00022723"/>
    </source>
</evidence>
<feature type="binding site" evidence="5">
    <location>
        <position position="65"/>
    </location>
    <ligand>
        <name>Zn(2+)</name>
        <dbReference type="ChEBI" id="CHEBI:29105"/>
        <label>2</label>
    </ligand>
</feature>
<feature type="binding site" evidence="5">
    <location>
        <position position="24"/>
    </location>
    <ligand>
        <name>Zn(2+)</name>
        <dbReference type="ChEBI" id="CHEBI:29105"/>
        <label>1</label>
    </ligand>
</feature>
<name>I3EGC1_NEMP3</name>
<keyword evidence="4" id="KW-0240">DNA-directed RNA polymerase</keyword>
<dbReference type="OMA" id="EPMTIFN"/>
<dbReference type="InterPro" id="IPR001222">
    <property type="entry name" value="Znf_TFIIS"/>
</dbReference>
<dbReference type="InterPro" id="IPR012164">
    <property type="entry name" value="Rpa12/Rpb9/Rpc10/TFS"/>
</dbReference>
<evidence type="ECO:0000256" key="3">
    <source>
        <dbReference type="ARBA" id="ARBA00022833"/>
    </source>
</evidence>
<dbReference type="GO" id="GO:0006351">
    <property type="term" value="P:DNA-templated transcription"/>
    <property type="evidence" value="ECO:0007669"/>
    <property type="project" value="InterPro"/>
</dbReference>